<dbReference type="RefSeq" id="WP_012531870.1">
    <property type="nucleotide sequence ID" value="NC_011146.1"/>
</dbReference>
<dbReference type="AlphaFoldDB" id="B5EBE5"/>
<reference evidence="2 3" key="2">
    <citation type="journal article" date="2010" name="BMC Genomics">
        <title>The genome of Geobacter bemidjiensis, exemplar for the subsurface clade of Geobacter species that predominate in Fe(III)-reducing subsurface environments.</title>
        <authorList>
            <person name="Aklujkar M."/>
            <person name="Young N.D."/>
            <person name="Holmes D."/>
            <person name="Chavan M."/>
            <person name="Risso C."/>
            <person name="Kiss H.E."/>
            <person name="Han C.S."/>
            <person name="Land M.L."/>
            <person name="Lovley D.R."/>
        </authorList>
    </citation>
    <scope>NUCLEOTIDE SEQUENCE [LARGE SCALE GENOMIC DNA]</scope>
    <source>
        <strain evidence="3">ATCC BAA-1014 / DSM 16622 / JCM 12645 / Bem</strain>
    </source>
</reference>
<dbReference type="eggNOG" id="COG2006">
    <property type="taxonomic scope" value="Bacteria"/>
</dbReference>
<sequence>MEDGHVVIRAKGSSGASVPQYPDVSELQSTIADLLLDGGFGRIDKNAPMKDLIEPGMTVLLKPNWVLHKNYSSQGNDCLVTHPNVIEAVLLEVLKAKPGRVVIGDAPIQECDFDMLVPHEWRERMQSLASCPVDIVDFRRTVLRKGGFGEGQDRELRGEDRYLLFDLGKDSLLEPVSTPESRFRITCYDPDLLARRHHKGKHEYLLAKEPFEADVIINLPKLKCHKKAGMTGALKNIVGLNGNKEFLPHHRLGGKGDGGDCYPGQSVLKSMAERCFDEANRVIGTQQCQRWLKRSGRLIRIQSLVGNPEIEGGWHGNDTVWRMTLDLNRLLLYGRADGTMSDTAVRRVYSFTDAVIAGEGEGPLAPRPVTLGVLSFAASSAFADLVGASLMQFDWRKIPAVREAFGHFRYPLTGLSPDGCRVICNGEKMSPEEAAKRFGKAFLASAGWRGHIEREGSGK</sequence>
<dbReference type="InterPro" id="IPR007160">
    <property type="entry name" value="DUF362"/>
</dbReference>
<dbReference type="OrthoDB" id="9807879at2"/>
<dbReference type="Proteomes" id="UP000008825">
    <property type="component" value="Chromosome"/>
</dbReference>
<protein>
    <recommendedName>
        <fullName evidence="1">DUF362 domain-containing protein</fullName>
    </recommendedName>
</protein>
<dbReference type="Pfam" id="PF04015">
    <property type="entry name" value="DUF362"/>
    <property type="match status" value="1"/>
</dbReference>
<name>B5EBE5_CITBB</name>
<evidence type="ECO:0000313" key="3">
    <source>
        <dbReference type="Proteomes" id="UP000008825"/>
    </source>
</evidence>
<dbReference type="EMBL" id="CP001124">
    <property type="protein sequence ID" value="ACH40437.2"/>
    <property type="molecule type" value="Genomic_DNA"/>
</dbReference>
<reference evidence="2 3" key="1">
    <citation type="submission" date="2008-07" db="EMBL/GenBank/DDBJ databases">
        <title>Complete sequence of Geobacter bemidjiensis BEM.</title>
        <authorList>
            <consortium name="US DOE Joint Genome Institute"/>
            <person name="Lucas S."/>
            <person name="Copeland A."/>
            <person name="Lapidus A."/>
            <person name="Glavina del Rio T."/>
            <person name="Dalin E."/>
            <person name="Tice H."/>
            <person name="Bruce D."/>
            <person name="Goodwin L."/>
            <person name="Pitluck S."/>
            <person name="Kiss H."/>
            <person name="Brettin T."/>
            <person name="Detter J.C."/>
            <person name="Han C."/>
            <person name="Kuske C.R."/>
            <person name="Schmutz J."/>
            <person name="Larimer F."/>
            <person name="Land M."/>
            <person name="Hauser L."/>
            <person name="Kyrpides N."/>
            <person name="Lykidis A."/>
            <person name="Lovley D."/>
            <person name="Richardson P."/>
        </authorList>
    </citation>
    <scope>NUCLEOTIDE SEQUENCE [LARGE SCALE GENOMIC DNA]</scope>
    <source>
        <strain evidence="3">ATCC BAA-1014 / DSM 16622 / JCM 12645 / Bem</strain>
    </source>
</reference>
<dbReference type="STRING" id="404380.Gbem_3444"/>
<keyword evidence="3" id="KW-1185">Reference proteome</keyword>
<evidence type="ECO:0000313" key="2">
    <source>
        <dbReference type="EMBL" id="ACH40437.2"/>
    </source>
</evidence>
<accession>B5EBE5</accession>
<dbReference type="HOGENOM" id="CLU_562166_0_0_7"/>
<evidence type="ECO:0000259" key="1">
    <source>
        <dbReference type="Pfam" id="PF04015"/>
    </source>
</evidence>
<feature type="domain" description="DUF362" evidence="1">
    <location>
        <begin position="200"/>
        <end position="388"/>
    </location>
</feature>
<gene>
    <name evidence="2" type="ordered locus">Gbem_3444</name>
</gene>
<dbReference type="KEGG" id="gbm:Gbem_3444"/>
<proteinExistence type="predicted"/>
<organism evidence="2 3">
    <name type="scientific">Citrifermentans bemidjiense (strain ATCC BAA-1014 / DSM 16622 / JCM 12645 / Bem)</name>
    <name type="common">Geobacter bemidjiensis</name>
    <dbReference type="NCBI Taxonomy" id="404380"/>
    <lineage>
        <taxon>Bacteria</taxon>
        <taxon>Pseudomonadati</taxon>
        <taxon>Thermodesulfobacteriota</taxon>
        <taxon>Desulfuromonadia</taxon>
        <taxon>Geobacterales</taxon>
        <taxon>Geobacteraceae</taxon>
        <taxon>Citrifermentans</taxon>
    </lineage>
</organism>